<dbReference type="EMBL" id="LGEM01000012">
    <property type="protein sequence ID" value="KUP98249.1"/>
    <property type="molecule type" value="Genomic_DNA"/>
</dbReference>
<sequence length="562" mass="63187">MSSPTDLSSTPKPTTRTVTLYRLANVDPTEEGMRGVFDADQLAQQNLELQTTRIDDCPAVVVSGVSRKGPPAWLQQARRSTGLELELTRVTPAVAVLIEVDGAVYAFSYGMGHWLIPYDRRDPDFGRRFATRALDPHAVQEIHTRFLASEGRYASTGIIKGSSLRTYALRHERELVNRIRAKCGVSDLTATRNGTKPKSVACGEGITVPLGVEPADLVNDIRFIAAVIEEGSIHDELAALEDQKEVKSPQLRARLWRLLQDSARDDPEAVSLEIAPPSELLPSLGDARSFSLRFGPKTLVTDQEALFDLFVERIRKLPEQAELEERLSRGEIRLYEDEDGRCDAEHFRNLHSWVEATVHDGPRMYALRNGRWYEYGARLLDEVRRTVSELLEKGSSVKLPPWPLNEEGKPVSEEHYNEKTVPDYDRRFLCLNTKTAVTPVHDGKGIELCDLLGPNDEIVHIKQASAASKLSHLFIQVRAAVESLRSEPEAREWFRERVAELAPGRRPPQMPPRTVVFGIRLSAHSEVTFDTLYPLARVELYRTALALRRFDVDVQVVGIRHA</sequence>
<comment type="caution">
    <text evidence="1">The sequence shown here is derived from an EMBL/GenBank/DDBJ whole genome shotgun (WGS) entry which is preliminary data.</text>
</comment>
<protein>
    <recommendedName>
        <fullName evidence="3">Sporadically distributed protein, TIGR04141 family</fullName>
    </recommendedName>
</protein>
<dbReference type="InterPro" id="IPR026487">
    <property type="entry name" value="CHP04141"/>
</dbReference>
<dbReference type="Pfam" id="PF19614">
    <property type="entry name" value="DUF6119"/>
    <property type="match status" value="1"/>
</dbReference>
<dbReference type="STRING" id="665004.AC529_02050"/>
<dbReference type="PATRIC" id="fig|665004.4.peg.936"/>
<gene>
    <name evidence="1" type="ORF">AC529_02050</name>
</gene>
<reference evidence="2" key="1">
    <citation type="journal article" date="2017" name="Acta Aliment.">
        <title>Plant polysaccharide degrading enzyme system of Thermpbifida cellulosilytica TB100 revealed by de novo genome project data.</title>
        <authorList>
            <person name="Toth A."/>
            <person name="Baka E."/>
            <person name="Luzics S."/>
            <person name="Bata-Vidacs I."/>
            <person name="Nagy I."/>
            <person name="Balint B."/>
            <person name="Herceg R."/>
            <person name="Olasz F."/>
            <person name="Wilk T."/>
            <person name="Nagy T."/>
            <person name="Kriszt B."/>
            <person name="Nagy I."/>
            <person name="Kukolya J."/>
        </authorList>
    </citation>
    <scope>NUCLEOTIDE SEQUENCE [LARGE SCALE GENOMIC DNA]</scope>
    <source>
        <strain evidence="2">TB100</strain>
    </source>
</reference>
<evidence type="ECO:0008006" key="3">
    <source>
        <dbReference type="Google" id="ProtNLM"/>
    </source>
</evidence>
<keyword evidence="2" id="KW-1185">Reference proteome</keyword>
<organism evidence="1 2">
    <name type="scientific">Thermobifida cellulosilytica TB100</name>
    <dbReference type="NCBI Taxonomy" id="665004"/>
    <lineage>
        <taxon>Bacteria</taxon>
        <taxon>Bacillati</taxon>
        <taxon>Actinomycetota</taxon>
        <taxon>Actinomycetes</taxon>
        <taxon>Streptosporangiales</taxon>
        <taxon>Nocardiopsidaceae</taxon>
        <taxon>Thermobifida</taxon>
    </lineage>
</organism>
<dbReference type="RefSeq" id="WP_068753673.1">
    <property type="nucleotide sequence ID" value="NZ_KQ950180.1"/>
</dbReference>
<dbReference type="AlphaFoldDB" id="A0A147KLX1"/>
<name>A0A147KLX1_THECS</name>
<dbReference type="Proteomes" id="UP000074382">
    <property type="component" value="Unassembled WGS sequence"/>
</dbReference>
<evidence type="ECO:0000313" key="2">
    <source>
        <dbReference type="Proteomes" id="UP000074382"/>
    </source>
</evidence>
<evidence type="ECO:0000313" key="1">
    <source>
        <dbReference type="EMBL" id="KUP98249.1"/>
    </source>
</evidence>
<proteinExistence type="predicted"/>
<accession>A0A147KLX1</accession>
<dbReference type="NCBIfam" id="TIGR04141">
    <property type="entry name" value="TIGR04141 family sporadically distributed protein"/>
    <property type="match status" value="1"/>
</dbReference>